<dbReference type="Gene3D" id="3.40.50.300">
    <property type="entry name" value="P-loop containing nucleotide triphosphate hydrolases"/>
    <property type="match status" value="1"/>
</dbReference>
<dbReference type="GO" id="GO:0005524">
    <property type="term" value="F:ATP binding"/>
    <property type="evidence" value="ECO:0007669"/>
    <property type="project" value="TreeGrafter"/>
</dbReference>
<dbReference type="GO" id="GO:0051603">
    <property type="term" value="P:proteolysis involved in protein catabolic process"/>
    <property type="evidence" value="ECO:0007669"/>
    <property type="project" value="TreeGrafter"/>
</dbReference>
<gene>
    <name evidence="1" type="ORF">METZ01_LOCUS108154</name>
</gene>
<dbReference type="InterPro" id="IPR027417">
    <property type="entry name" value="P-loop_NTPase"/>
</dbReference>
<sequence length="132" mass="15470">MRKIKLLNQTKDKKPTAEEIQKEFEEFIKQKYGGTVRFVQQPSSNIELNEQDTQKQTKTIDLKFDLKPKEVKQYLDRYVIKQHEAKKALAIAVCDHYNHVRKCHENPKLLETDYSKQNIIVLGSTGVGKTYM</sequence>
<reference evidence="1" key="1">
    <citation type="submission" date="2018-05" db="EMBL/GenBank/DDBJ databases">
        <authorList>
            <person name="Lanie J.A."/>
            <person name="Ng W.-L."/>
            <person name="Kazmierczak K.M."/>
            <person name="Andrzejewski T.M."/>
            <person name="Davidsen T.M."/>
            <person name="Wayne K.J."/>
            <person name="Tettelin H."/>
            <person name="Glass J.I."/>
            <person name="Rusch D."/>
            <person name="Podicherti R."/>
            <person name="Tsui H.-C.T."/>
            <person name="Winkler M.E."/>
        </authorList>
    </citation>
    <scope>NUCLEOTIDE SEQUENCE</scope>
</reference>
<dbReference type="PANTHER" id="PTHR48102:SF7">
    <property type="entry name" value="ATP-DEPENDENT CLP PROTEASE ATP-BINDING SUBUNIT CLPX-LIKE, MITOCHONDRIAL"/>
    <property type="match status" value="1"/>
</dbReference>
<dbReference type="SUPFAM" id="SSF52540">
    <property type="entry name" value="P-loop containing nucleoside triphosphate hydrolases"/>
    <property type="match status" value="1"/>
</dbReference>
<organism evidence="1">
    <name type="scientific">marine metagenome</name>
    <dbReference type="NCBI Taxonomy" id="408172"/>
    <lineage>
        <taxon>unclassified sequences</taxon>
        <taxon>metagenomes</taxon>
        <taxon>ecological metagenomes</taxon>
    </lineage>
</organism>
<dbReference type="EMBL" id="UINC01012697">
    <property type="protein sequence ID" value="SVA55300.1"/>
    <property type="molecule type" value="Genomic_DNA"/>
</dbReference>
<dbReference type="GO" id="GO:0016887">
    <property type="term" value="F:ATP hydrolysis activity"/>
    <property type="evidence" value="ECO:0007669"/>
    <property type="project" value="TreeGrafter"/>
</dbReference>
<dbReference type="PANTHER" id="PTHR48102">
    <property type="entry name" value="ATP-DEPENDENT CLP PROTEASE ATP-BINDING SUBUNIT CLPX-LIKE, MITOCHONDRIAL-RELATED"/>
    <property type="match status" value="1"/>
</dbReference>
<name>A0A381WS58_9ZZZZ</name>
<feature type="non-terminal residue" evidence="1">
    <location>
        <position position="132"/>
    </location>
</feature>
<protein>
    <submittedName>
        <fullName evidence="1">Uncharacterized protein</fullName>
    </submittedName>
</protein>
<evidence type="ECO:0000313" key="1">
    <source>
        <dbReference type="EMBL" id="SVA55300.1"/>
    </source>
</evidence>
<dbReference type="InterPro" id="IPR050052">
    <property type="entry name" value="ATP-dep_Clp_protease_ClpX"/>
</dbReference>
<proteinExistence type="predicted"/>
<accession>A0A381WS58</accession>
<dbReference type="AlphaFoldDB" id="A0A381WS58"/>